<keyword evidence="1" id="KW-0732">Signal</keyword>
<evidence type="ECO:0000256" key="3">
    <source>
        <dbReference type="ARBA" id="ARBA00023180"/>
    </source>
</evidence>
<name>A0A381XFW9_9ZZZZ</name>
<dbReference type="Gene3D" id="2.120.10.30">
    <property type="entry name" value="TolB, C-terminal domain"/>
    <property type="match status" value="2"/>
</dbReference>
<accession>A0A381XFW9</accession>
<evidence type="ECO:0000313" key="4">
    <source>
        <dbReference type="EMBL" id="SVA63664.1"/>
    </source>
</evidence>
<organism evidence="4">
    <name type="scientific">marine metagenome</name>
    <dbReference type="NCBI Taxonomy" id="408172"/>
    <lineage>
        <taxon>unclassified sequences</taxon>
        <taxon>metagenomes</taxon>
        <taxon>ecological metagenomes</taxon>
    </lineage>
</organism>
<protein>
    <recommendedName>
        <fullName evidence="5">6-bladed beta-propeller</fullName>
    </recommendedName>
</protein>
<dbReference type="SUPFAM" id="SSF63829">
    <property type="entry name" value="Calcium-dependent phosphotriesterase"/>
    <property type="match status" value="1"/>
</dbReference>
<dbReference type="InterPro" id="IPR001258">
    <property type="entry name" value="NHL_repeat"/>
</dbReference>
<dbReference type="InterPro" id="IPR011042">
    <property type="entry name" value="6-blade_b-propeller_TolB-like"/>
</dbReference>
<keyword evidence="2" id="KW-0677">Repeat</keyword>
<reference evidence="4" key="1">
    <citation type="submission" date="2018-05" db="EMBL/GenBank/DDBJ databases">
        <authorList>
            <person name="Lanie J.A."/>
            <person name="Ng W.-L."/>
            <person name="Kazmierczak K.M."/>
            <person name="Andrzejewski T.M."/>
            <person name="Davidsen T.M."/>
            <person name="Wayne K.J."/>
            <person name="Tettelin H."/>
            <person name="Glass J.I."/>
            <person name="Rusch D."/>
            <person name="Podicherti R."/>
            <person name="Tsui H.-C.T."/>
            <person name="Winkler M.E."/>
        </authorList>
    </citation>
    <scope>NUCLEOTIDE SEQUENCE</scope>
</reference>
<dbReference type="EMBL" id="UINC01015043">
    <property type="protein sequence ID" value="SVA63664.1"/>
    <property type="molecule type" value="Genomic_DNA"/>
</dbReference>
<dbReference type="GO" id="GO:0005576">
    <property type="term" value="C:extracellular region"/>
    <property type="evidence" value="ECO:0007669"/>
    <property type="project" value="TreeGrafter"/>
</dbReference>
<dbReference type="PROSITE" id="PS51125">
    <property type="entry name" value="NHL"/>
    <property type="match status" value="2"/>
</dbReference>
<evidence type="ECO:0000256" key="1">
    <source>
        <dbReference type="ARBA" id="ARBA00022729"/>
    </source>
</evidence>
<dbReference type="Pfam" id="PF01436">
    <property type="entry name" value="NHL"/>
    <property type="match status" value="1"/>
</dbReference>
<sequence length="371" mass="40479">MRTFVFALVVVVGVSLLGPPAQLQEGGSSPYDVVDGWMKPFAGAGFAWGSHPGVYAESPDRIFVIQRGEMRLPNPLPPGFAGFVGSIGLNALRPAEGQRIWRNSIFVVDGDGNMTEAWTQWDSLFEGSNGPHKIRINPYDPNQKVWVINETGHAVYAFSNDGSELVMTLGEPGVGGDDEAHFGRPQDIAFKADGSIFVADGLDNSRVVKLDAEGNYLTHWGEEGDGRGEFNGVHAVATDSRGNIYVADRNNDRVQVFNETTRSPWYHPNISPIGTWPGFDFPNDIYVTGYDVWVADNQPVKMVKLDVNGNRIDGWDMDGEGPGLYSELHQFSVDSEGNVYAADNVQGRTQKFVPKAGASSIRLMRAPDAGQ</sequence>
<dbReference type="PANTHER" id="PTHR10680">
    <property type="entry name" value="PEPTIDYL-GLYCINE ALPHA-AMIDATING MONOOXYGENASE"/>
    <property type="match status" value="1"/>
</dbReference>
<evidence type="ECO:0000256" key="2">
    <source>
        <dbReference type="ARBA" id="ARBA00022737"/>
    </source>
</evidence>
<evidence type="ECO:0008006" key="5">
    <source>
        <dbReference type="Google" id="ProtNLM"/>
    </source>
</evidence>
<keyword evidence="3" id="KW-0325">Glycoprotein</keyword>
<proteinExistence type="predicted"/>
<dbReference type="AlphaFoldDB" id="A0A381XFW9"/>
<dbReference type="PANTHER" id="PTHR10680:SF28">
    <property type="entry name" value="SMP-30_GLUCONOLACTONASE_LRE-LIKE REGION DOMAIN-CONTAINING PROTEIN"/>
    <property type="match status" value="1"/>
</dbReference>
<gene>
    <name evidence="4" type="ORF">METZ01_LOCUS116518</name>
</gene>